<dbReference type="OrthoDB" id="432544at2759"/>
<sequence length="245" mass="26458">MECRKVHILPTGDIPAAVCSFVAESSRSAIAARGAFYLGVSGGSVAKFLGDGLPEISDLQWDKWHIYFCDERLVEFDHADSTYKIYKEKLIGKTSLPESQLYGIKPNLPVEEAAKDYAEVVKKVPAAEGSQWPVFDLLVLGMGPDGHTCSLFPGHKLLEETSLVVAPISDSPKPPPCRVTFTYPVINAARSALYASAGAGKAATLQRVLEGNEDPPLPASRVKLSNGTVHWFIDQPAAAELKASY</sequence>
<dbReference type="InterPro" id="IPR037171">
    <property type="entry name" value="NagB/RpiA_transferase-like"/>
</dbReference>
<dbReference type="CDD" id="cd01400">
    <property type="entry name" value="6PGL"/>
    <property type="match status" value="1"/>
</dbReference>
<evidence type="ECO:0000256" key="2">
    <source>
        <dbReference type="RuleBase" id="RU365095"/>
    </source>
</evidence>
<dbReference type="GO" id="GO:0005975">
    <property type="term" value="P:carbohydrate metabolic process"/>
    <property type="evidence" value="ECO:0007669"/>
    <property type="project" value="UniProtKB-UniRule"/>
</dbReference>
<reference evidence="4" key="2">
    <citation type="submission" date="2021-01" db="UniProtKB">
        <authorList>
            <consortium name="EnsemblMetazoa"/>
        </authorList>
    </citation>
    <scope>IDENTIFICATION</scope>
</reference>
<evidence type="ECO:0000313" key="4">
    <source>
        <dbReference type="EnsemblMetazoa" id="XP_791905"/>
    </source>
</evidence>
<dbReference type="FunFam" id="3.40.50.1360:FF:000055">
    <property type="entry name" value="6-phosphogluconolactonase"/>
    <property type="match status" value="1"/>
</dbReference>
<keyword evidence="2" id="KW-0378">Hydrolase</keyword>
<comment type="function">
    <text evidence="2">Hydrolysis of 6-phosphogluconolactone to 6-phosphogluconate.</text>
</comment>
<feature type="domain" description="Glucosamine/galactosamine-6-phosphate isomerase" evidence="3">
    <location>
        <begin position="16"/>
        <end position="231"/>
    </location>
</feature>
<evidence type="ECO:0000256" key="1">
    <source>
        <dbReference type="ARBA" id="ARBA00010662"/>
    </source>
</evidence>
<dbReference type="InterPro" id="IPR039104">
    <property type="entry name" value="6PGL"/>
</dbReference>
<dbReference type="RefSeq" id="XP_791905.2">
    <property type="nucleotide sequence ID" value="XM_786812.5"/>
</dbReference>
<comment type="catalytic activity">
    <reaction evidence="2">
        <text>6-phospho-D-glucono-1,5-lactone + H2O = 6-phospho-D-gluconate + H(+)</text>
        <dbReference type="Rhea" id="RHEA:12556"/>
        <dbReference type="ChEBI" id="CHEBI:15377"/>
        <dbReference type="ChEBI" id="CHEBI:15378"/>
        <dbReference type="ChEBI" id="CHEBI:57955"/>
        <dbReference type="ChEBI" id="CHEBI:58759"/>
        <dbReference type="EC" id="3.1.1.31"/>
    </reaction>
</comment>
<dbReference type="CTD" id="25796"/>
<accession>A0A7M7TGW6</accession>
<dbReference type="NCBIfam" id="TIGR01198">
    <property type="entry name" value="pgl"/>
    <property type="match status" value="1"/>
</dbReference>
<dbReference type="InterPro" id="IPR006148">
    <property type="entry name" value="Glc/Gal-6P_isomerase"/>
</dbReference>
<dbReference type="InterPro" id="IPR005900">
    <property type="entry name" value="6-phosphogluconolactonase_DevB"/>
</dbReference>
<dbReference type="Proteomes" id="UP000007110">
    <property type="component" value="Unassembled WGS sequence"/>
</dbReference>
<dbReference type="AlphaFoldDB" id="A0A7M7TGW6"/>
<dbReference type="GO" id="GO:0017057">
    <property type="term" value="F:6-phosphogluconolactonase activity"/>
    <property type="evidence" value="ECO:0000318"/>
    <property type="project" value="GO_Central"/>
</dbReference>
<dbReference type="KEGG" id="spu:587057"/>
<dbReference type="EnsemblMetazoa" id="XM_786812">
    <property type="protein sequence ID" value="XP_791905"/>
    <property type="gene ID" value="LOC587057"/>
</dbReference>
<evidence type="ECO:0000259" key="3">
    <source>
        <dbReference type="Pfam" id="PF01182"/>
    </source>
</evidence>
<dbReference type="Gene3D" id="3.40.50.1360">
    <property type="match status" value="1"/>
</dbReference>
<comment type="pathway">
    <text evidence="2">Carbohydrate degradation; pentose phosphate pathway; D-ribulose 5-phosphate from D-glucose 6-phosphate (oxidative stage): step 2/3.</text>
</comment>
<dbReference type="SUPFAM" id="SSF100950">
    <property type="entry name" value="NagB/RpiA/CoA transferase-like"/>
    <property type="match status" value="1"/>
</dbReference>
<dbReference type="FunCoup" id="A0A7M7TGW6">
    <property type="interactions" value="1518"/>
</dbReference>
<dbReference type="GO" id="GO:0005829">
    <property type="term" value="C:cytosol"/>
    <property type="evidence" value="ECO:0000318"/>
    <property type="project" value="GO_Central"/>
</dbReference>
<dbReference type="UniPathway" id="UPA00115">
    <property type="reaction ID" value="UER00409"/>
</dbReference>
<dbReference type="PANTHER" id="PTHR11054:SF0">
    <property type="entry name" value="6-PHOSPHOGLUCONOLACTONASE"/>
    <property type="match status" value="1"/>
</dbReference>
<reference evidence="5" key="1">
    <citation type="submission" date="2015-02" db="EMBL/GenBank/DDBJ databases">
        <title>Genome sequencing for Strongylocentrotus purpuratus.</title>
        <authorList>
            <person name="Murali S."/>
            <person name="Liu Y."/>
            <person name="Vee V."/>
            <person name="English A."/>
            <person name="Wang M."/>
            <person name="Skinner E."/>
            <person name="Han Y."/>
            <person name="Muzny D.M."/>
            <person name="Worley K.C."/>
            <person name="Gibbs R.A."/>
        </authorList>
    </citation>
    <scope>NUCLEOTIDE SEQUENCE</scope>
</reference>
<organism evidence="4 5">
    <name type="scientific">Strongylocentrotus purpuratus</name>
    <name type="common">Purple sea urchin</name>
    <dbReference type="NCBI Taxonomy" id="7668"/>
    <lineage>
        <taxon>Eukaryota</taxon>
        <taxon>Metazoa</taxon>
        <taxon>Echinodermata</taxon>
        <taxon>Eleutherozoa</taxon>
        <taxon>Echinozoa</taxon>
        <taxon>Echinoidea</taxon>
        <taxon>Euechinoidea</taxon>
        <taxon>Echinacea</taxon>
        <taxon>Camarodonta</taxon>
        <taxon>Echinidea</taxon>
        <taxon>Strongylocentrotidae</taxon>
        <taxon>Strongylocentrotus</taxon>
    </lineage>
</organism>
<dbReference type="InParanoid" id="A0A7M7TGW6"/>
<dbReference type="GO" id="GO:0009051">
    <property type="term" value="P:pentose-phosphate shunt, oxidative branch"/>
    <property type="evidence" value="ECO:0000318"/>
    <property type="project" value="GO_Central"/>
</dbReference>
<dbReference type="GeneID" id="587057"/>
<name>A0A7M7TGW6_STRPU</name>
<dbReference type="OMA" id="YQLFEFE"/>
<keyword evidence="5" id="KW-1185">Reference proteome</keyword>
<dbReference type="Pfam" id="PF01182">
    <property type="entry name" value="Glucosamine_iso"/>
    <property type="match status" value="1"/>
</dbReference>
<comment type="similarity">
    <text evidence="1 2">Belongs to the glucosamine/galactosamine-6-phosphate isomerase family. 6-phosphogluconolactonase subfamily.</text>
</comment>
<dbReference type="PANTHER" id="PTHR11054">
    <property type="entry name" value="6-PHOSPHOGLUCONOLACTONASE"/>
    <property type="match status" value="1"/>
</dbReference>
<dbReference type="EC" id="3.1.1.31" evidence="2"/>
<protein>
    <recommendedName>
        <fullName evidence="2">6-phosphogluconolactonase</fullName>
        <shortName evidence="2">6PGL</shortName>
        <ecNumber evidence="2">3.1.1.31</ecNumber>
    </recommendedName>
</protein>
<proteinExistence type="inferred from homology"/>
<evidence type="ECO:0000313" key="5">
    <source>
        <dbReference type="Proteomes" id="UP000007110"/>
    </source>
</evidence>